<reference evidence="3 4" key="1">
    <citation type="journal article" date="2024" name="G3 (Bethesda)">
        <title>Genome assembly of Hibiscus sabdariffa L. provides insights into metabolisms of medicinal natural products.</title>
        <authorList>
            <person name="Kim T."/>
        </authorList>
    </citation>
    <scope>NUCLEOTIDE SEQUENCE [LARGE SCALE GENOMIC DNA]</scope>
    <source>
        <strain evidence="3">TK-2024</strain>
        <tissue evidence="3">Old leaves</tissue>
    </source>
</reference>
<proteinExistence type="predicted"/>
<name>A0ABR1ZT39_9ROSI</name>
<evidence type="ECO:0000256" key="1">
    <source>
        <dbReference type="SAM" id="Phobius"/>
    </source>
</evidence>
<keyword evidence="1" id="KW-1133">Transmembrane helix</keyword>
<keyword evidence="1" id="KW-0472">Membrane</keyword>
<keyword evidence="4" id="KW-1185">Reference proteome</keyword>
<gene>
    <name evidence="3" type="ORF">V6N11_047286</name>
</gene>
<protein>
    <submittedName>
        <fullName evidence="3">Uncharacterized protein</fullName>
    </submittedName>
</protein>
<sequence length="228" mass="24489">MVYTARSSRTWVGLLVCLHKVSPCSPSCFAWCARAVRVAALVLAGPARLCPRPFPCPASFLSWRVSFFLVLRFGFLPTTVWLLALGDLVRPRSWSFLYALSSWLASLASLILCLLNCNAPLGGVAQCWPGLARGLLLGDRYSGSGRLSIVEDDEEAPEMVDSASDGPSVPPDSARVAAPVLVPEVPTVAAHATRTPPALVATPDASLRGLRPLPQLLIWSGKRLMFPP</sequence>
<evidence type="ECO:0000313" key="3">
    <source>
        <dbReference type="EMBL" id="KAK8483861.1"/>
    </source>
</evidence>
<feature type="signal peptide" evidence="2">
    <location>
        <begin position="1"/>
        <end position="23"/>
    </location>
</feature>
<feature type="transmembrane region" description="Helical" evidence="1">
    <location>
        <begin position="96"/>
        <end position="115"/>
    </location>
</feature>
<keyword evidence="1" id="KW-0812">Transmembrane</keyword>
<feature type="chain" id="PRO_5045793580" evidence="2">
    <location>
        <begin position="24"/>
        <end position="228"/>
    </location>
</feature>
<comment type="caution">
    <text evidence="3">The sequence shown here is derived from an EMBL/GenBank/DDBJ whole genome shotgun (WGS) entry which is preliminary data.</text>
</comment>
<dbReference type="Proteomes" id="UP001396334">
    <property type="component" value="Unassembled WGS sequence"/>
</dbReference>
<feature type="transmembrane region" description="Helical" evidence="1">
    <location>
        <begin position="61"/>
        <end position="84"/>
    </location>
</feature>
<dbReference type="EMBL" id="JBBPBN010000615">
    <property type="protein sequence ID" value="KAK8483861.1"/>
    <property type="molecule type" value="Genomic_DNA"/>
</dbReference>
<keyword evidence="2" id="KW-0732">Signal</keyword>
<evidence type="ECO:0000313" key="4">
    <source>
        <dbReference type="Proteomes" id="UP001396334"/>
    </source>
</evidence>
<organism evidence="3 4">
    <name type="scientific">Hibiscus sabdariffa</name>
    <name type="common">roselle</name>
    <dbReference type="NCBI Taxonomy" id="183260"/>
    <lineage>
        <taxon>Eukaryota</taxon>
        <taxon>Viridiplantae</taxon>
        <taxon>Streptophyta</taxon>
        <taxon>Embryophyta</taxon>
        <taxon>Tracheophyta</taxon>
        <taxon>Spermatophyta</taxon>
        <taxon>Magnoliopsida</taxon>
        <taxon>eudicotyledons</taxon>
        <taxon>Gunneridae</taxon>
        <taxon>Pentapetalae</taxon>
        <taxon>rosids</taxon>
        <taxon>malvids</taxon>
        <taxon>Malvales</taxon>
        <taxon>Malvaceae</taxon>
        <taxon>Malvoideae</taxon>
        <taxon>Hibiscus</taxon>
    </lineage>
</organism>
<evidence type="ECO:0000256" key="2">
    <source>
        <dbReference type="SAM" id="SignalP"/>
    </source>
</evidence>
<accession>A0ABR1ZT39</accession>